<keyword evidence="3" id="KW-1185">Reference proteome</keyword>
<gene>
    <name evidence="2" type="ORF">KK1_041185</name>
</gene>
<dbReference type="Pfam" id="PF10536">
    <property type="entry name" value="PMD"/>
    <property type="match status" value="1"/>
</dbReference>
<reference evidence="2" key="1">
    <citation type="journal article" date="2012" name="Nat. Biotechnol.">
        <title>Draft genome sequence of pigeonpea (Cajanus cajan), an orphan legume crop of resource-poor farmers.</title>
        <authorList>
            <person name="Varshney R.K."/>
            <person name="Chen W."/>
            <person name="Li Y."/>
            <person name="Bharti A.K."/>
            <person name="Saxena R.K."/>
            <person name="Schlueter J.A."/>
            <person name="Donoghue M.T."/>
            <person name="Azam S."/>
            <person name="Fan G."/>
            <person name="Whaley A.M."/>
            <person name="Farmer A.D."/>
            <person name="Sheridan J."/>
            <person name="Iwata A."/>
            <person name="Tuteja R."/>
            <person name="Penmetsa R.V."/>
            <person name="Wu W."/>
            <person name="Upadhyaya H.D."/>
            <person name="Yang S.P."/>
            <person name="Shah T."/>
            <person name="Saxena K.B."/>
            <person name="Michael T."/>
            <person name="McCombie W.R."/>
            <person name="Yang B."/>
            <person name="Zhang G."/>
            <person name="Yang H."/>
            <person name="Wang J."/>
            <person name="Spillane C."/>
            <person name="Cook D.R."/>
            <person name="May G.D."/>
            <person name="Xu X."/>
            <person name="Jackson S.A."/>
        </authorList>
    </citation>
    <scope>NUCLEOTIDE SEQUENCE [LARGE SCALE GENOMIC DNA]</scope>
</reference>
<dbReference type="AlphaFoldDB" id="A0A151R4S9"/>
<evidence type="ECO:0000313" key="2">
    <source>
        <dbReference type="EMBL" id="KYP37614.1"/>
    </source>
</evidence>
<dbReference type="Gramene" id="C.cajan_37741.t">
    <property type="protein sequence ID" value="C.cajan_37741.t.cds1"/>
    <property type="gene ID" value="C.cajan_37741"/>
</dbReference>
<accession>A0A151R4S9</accession>
<protein>
    <submittedName>
        <fullName evidence="2">Serine/threonine protein phosphatase 7 long form isogeny</fullName>
    </submittedName>
</protein>
<dbReference type="InterPro" id="IPR044824">
    <property type="entry name" value="MAIN-like"/>
</dbReference>
<dbReference type="InterPro" id="IPR019557">
    <property type="entry name" value="AminoTfrase-like_pln_mobile"/>
</dbReference>
<evidence type="ECO:0000313" key="3">
    <source>
        <dbReference type="Proteomes" id="UP000075243"/>
    </source>
</evidence>
<proteinExistence type="predicted"/>
<dbReference type="EMBL" id="KQ484087">
    <property type="protein sequence ID" value="KYP37614.1"/>
    <property type="molecule type" value="Genomic_DNA"/>
</dbReference>
<dbReference type="PANTHER" id="PTHR46033:SF8">
    <property type="entry name" value="PROTEIN MAINTENANCE OF MERISTEMS-LIKE"/>
    <property type="match status" value="1"/>
</dbReference>
<name>A0A151R4S9_CAJCA</name>
<dbReference type="GO" id="GO:0010073">
    <property type="term" value="P:meristem maintenance"/>
    <property type="evidence" value="ECO:0007669"/>
    <property type="project" value="InterPro"/>
</dbReference>
<feature type="domain" description="Aminotransferase-like plant mobile" evidence="1">
    <location>
        <begin position="1"/>
        <end position="79"/>
    </location>
</feature>
<dbReference type="Proteomes" id="UP000075243">
    <property type="component" value="Unassembled WGS sequence"/>
</dbReference>
<evidence type="ECO:0000259" key="1">
    <source>
        <dbReference type="Pfam" id="PF10536"/>
    </source>
</evidence>
<organism evidence="2 3">
    <name type="scientific">Cajanus cajan</name>
    <name type="common">Pigeon pea</name>
    <name type="synonym">Cajanus indicus</name>
    <dbReference type="NCBI Taxonomy" id="3821"/>
    <lineage>
        <taxon>Eukaryota</taxon>
        <taxon>Viridiplantae</taxon>
        <taxon>Streptophyta</taxon>
        <taxon>Embryophyta</taxon>
        <taxon>Tracheophyta</taxon>
        <taxon>Spermatophyta</taxon>
        <taxon>Magnoliopsida</taxon>
        <taxon>eudicotyledons</taxon>
        <taxon>Gunneridae</taxon>
        <taxon>Pentapetalae</taxon>
        <taxon>rosids</taxon>
        <taxon>fabids</taxon>
        <taxon>Fabales</taxon>
        <taxon>Fabaceae</taxon>
        <taxon>Papilionoideae</taxon>
        <taxon>50 kb inversion clade</taxon>
        <taxon>NPAAA clade</taxon>
        <taxon>indigoferoid/millettioid clade</taxon>
        <taxon>Phaseoleae</taxon>
        <taxon>Cajanus</taxon>
    </lineage>
</organism>
<dbReference type="PANTHER" id="PTHR46033">
    <property type="entry name" value="PROTEIN MAIN-LIKE 2"/>
    <property type="match status" value="1"/>
</dbReference>
<sequence length="79" mass="9007">MYQIGGIIFLDKSTNRVNLKYLSLLMDFNNIRCYSWGLTCLATLYKEMCLGSLAGARVIGGCALLLQSWAWYYMHFIAP</sequence>